<evidence type="ECO:0000313" key="10">
    <source>
        <dbReference type="Proteomes" id="UP000295293"/>
    </source>
</evidence>
<dbReference type="InterPro" id="IPR006694">
    <property type="entry name" value="Fatty_acid_hydroxylase"/>
</dbReference>
<dbReference type="GO" id="GO:0050479">
    <property type="term" value="F:glyceryl-ether monooxygenase activity"/>
    <property type="evidence" value="ECO:0007669"/>
    <property type="project" value="TreeGrafter"/>
</dbReference>
<keyword evidence="2 7" id="KW-0812">Transmembrane</keyword>
<keyword evidence="5" id="KW-0443">Lipid metabolism</keyword>
<dbReference type="GO" id="GO:0005506">
    <property type="term" value="F:iron ion binding"/>
    <property type="evidence" value="ECO:0007669"/>
    <property type="project" value="InterPro"/>
</dbReference>
<feature type="transmembrane region" description="Helical" evidence="7">
    <location>
        <begin position="189"/>
        <end position="212"/>
    </location>
</feature>
<reference evidence="9 10" key="1">
    <citation type="submission" date="2019-03" db="EMBL/GenBank/DDBJ databases">
        <title>Genomic Encyclopedia of Type Strains, Phase IV (KMG-IV): sequencing the most valuable type-strain genomes for metagenomic binning, comparative biology and taxonomic classification.</title>
        <authorList>
            <person name="Goeker M."/>
        </authorList>
    </citation>
    <scope>NUCLEOTIDE SEQUENCE [LARGE SCALE GENOMIC DNA]</scope>
    <source>
        <strain evidence="9 10">DSM 21667</strain>
    </source>
</reference>
<dbReference type="Pfam" id="PF04116">
    <property type="entry name" value="FA_hydroxylase"/>
    <property type="match status" value="1"/>
</dbReference>
<feature type="transmembrane region" description="Helical" evidence="7">
    <location>
        <begin position="15"/>
        <end position="35"/>
    </location>
</feature>
<protein>
    <submittedName>
        <fullName evidence="9">Sterol desaturase/sphingolipid hydroxylase (Fatty acid hydroxylase superfamily)</fullName>
    </submittedName>
</protein>
<dbReference type="GO" id="GO:0008610">
    <property type="term" value="P:lipid biosynthetic process"/>
    <property type="evidence" value="ECO:0007669"/>
    <property type="project" value="InterPro"/>
</dbReference>
<evidence type="ECO:0000256" key="4">
    <source>
        <dbReference type="ARBA" id="ARBA00023002"/>
    </source>
</evidence>
<dbReference type="OrthoDB" id="9770329at2"/>
<feature type="transmembrane region" description="Helical" evidence="7">
    <location>
        <begin position="124"/>
        <end position="142"/>
    </location>
</feature>
<evidence type="ECO:0000256" key="2">
    <source>
        <dbReference type="ARBA" id="ARBA00022692"/>
    </source>
</evidence>
<evidence type="ECO:0000256" key="5">
    <source>
        <dbReference type="ARBA" id="ARBA00023098"/>
    </source>
</evidence>
<dbReference type="AlphaFoldDB" id="A0A4V3DN90"/>
<evidence type="ECO:0000256" key="1">
    <source>
        <dbReference type="ARBA" id="ARBA00004127"/>
    </source>
</evidence>
<dbReference type="PANTHER" id="PTHR21624:SF1">
    <property type="entry name" value="ALKYLGLYCEROL MONOOXYGENASE"/>
    <property type="match status" value="1"/>
</dbReference>
<dbReference type="GO" id="GO:0012505">
    <property type="term" value="C:endomembrane system"/>
    <property type="evidence" value="ECO:0007669"/>
    <property type="project" value="UniProtKB-SubCell"/>
</dbReference>
<sequence>MDLGKTFRQPLEATLSYTLWPLLYGLGLYGCYFALSSPHPLAWFNLVYLSLVGAIAALERYMPHEPLWLQDDGETGANLAHTLFTKGLVQIGAGLAATLGMATASAVQPATHPAAGLWPSDWPLFLQVVLGLVVAELGLYVAHRIAHEWPAFWRFHALHHSVERLWVINTGRFHIVDTCFKALLGQVPLYLLGAPLAVFLWISAVTAITGLLTHCNIVLRTGPLDWIFSTPALHRWHHSKVLAEGNRNYGENLVLWDQLFGTYFNPPRRPPADIGIHGRIARGFLAQLVQPFRADGVREIMSETPEHKT</sequence>
<proteinExistence type="predicted"/>
<keyword evidence="6 7" id="KW-0472">Membrane</keyword>
<comment type="subcellular location">
    <subcellularLocation>
        <location evidence="1">Endomembrane system</location>
        <topology evidence="1">Multi-pass membrane protein</topology>
    </subcellularLocation>
</comment>
<keyword evidence="4" id="KW-0560">Oxidoreductase</keyword>
<evidence type="ECO:0000313" key="9">
    <source>
        <dbReference type="EMBL" id="TDR47566.1"/>
    </source>
</evidence>
<organism evidence="9 10">
    <name type="scientific">Tahibacter aquaticus</name>
    <dbReference type="NCBI Taxonomy" id="520092"/>
    <lineage>
        <taxon>Bacteria</taxon>
        <taxon>Pseudomonadati</taxon>
        <taxon>Pseudomonadota</taxon>
        <taxon>Gammaproteobacteria</taxon>
        <taxon>Lysobacterales</taxon>
        <taxon>Rhodanobacteraceae</taxon>
        <taxon>Tahibacter</taxon>
    </lineage>
</organism>
<dbReference type="RefSeq" id="WP_133817283.1">
    <property type="nucleotide sequence ID" value="NZ_SNZH01000002.1"/>
</dbReference>
<dbReference type="EMBL" id="SNZH01000002">
    <property type="protein sequence ID" value="TDR47566.1"/>
    <property type="molecule type" value="Genomic_DNA"/>
</dbReference>
<dbReference type="InterPro" id="IPR051689">
    <property type="entry name" value="Sterol_desaturase/TMEM195"/>
</dbReference>
<name>A0A4V3DN90_9GAMM</name>
<feature type="transmembrane region" description="Helical" evidence="7">
    <location>
        <begin position="83"/>
        <end position="104"/>
    </location>
</feature>
<evidence type="ECO:0000256" key="7">
    <source>
        <dbReference type="SAM" id="Phobius"/>
    </source>
</evidence>
<evidence type="ECO:0000259" key="8">
    <source>
        <dbReference type="Pfam" id="PF04116"/>
    </source>
</evidence>
<dbReference type="PROSITE" id="PS51257">
    <property type="entry name" value="PROKAR_LIPOPROTEIN"/>
    <property type="match status" value="1"/>
</dbReference>
<dbReference type="Proteomes" id="UP000295293">
    <property type="component" value="Unassembled WGS sequence"/>
</dbReference>
<dbReference type="GO" id="GO:0006643">
    <property type="term" value="P:membrane lipid metabolic process"/>
    <property type="evidence" value="ECO:0007669"/>
    <property type="project" value="TreeGrafter"/>
</dbReference>
<keyword evidence="3 7" id="KW-1133">Transmembrane helix</keyword>
<gene>
    <name evidence="9" type="ORF">DFR29_102226</name>
</gene>
<evidence type="ECO:0000256" key="3">
    <source>
        <dbReference type="ARBA" id="ARBA00022989"/>
    </source>
</evidence>
<dbReference type="GO" id="GO:0016020">
    <property type="term" value="C:membrane"/>
    <property type="evidence" value="ECO:0007669"/>
    <property type="project" value="GOC"/>
</dbReference>
<keyword evidence="10" id="KW-1185">Reference proteome</keyword>
<evidence type="ECO:0000256" key="6">
    <source>
        <dbReference type="ARBA" id="ARBA00023136"/>
    </source>
</evidence>
<comment type="caution">
    <text evidence="9">The sequence shown here is derived from an EMBL/GenBank/DDBJ whole genome shotgun (WGS) entry which is preliminary data.</text>
</comment>
<feature type="domain" description="Fatty acid hydroxylase" evidence="8">
    <location>
        <begin position="128"/>
        <end position="262"/>
    </location>
</feature>
<feature type="transmembrane region" description="Helical" evidence="7">
    <location>
        <begin position="41"/>
        <end position="62"/>
    </location>
</feature>
<dbReference type="PANTHER" id="PTHR21624">
    <property type="entry name" value="STEROL DESATURASE-RELATED PROTEIN"/>
    <property type="match status" value="1"/>
</dbReference>
<accession>A0A4V3DN90</accession>